<keyword evidence="3" id="KW-0285">Flavoprotein</keyword>
<dbReference type="Proteomes" id="UP000229236">
    <property type="component" value="Unassembled WGS sequence"/>
</dbReference>
<comment type="cofactor">
    <cofactor evidence="1">
        <name>FMN</name>
        <dbReference type="ChEBI" id="CHEBI:58210"/>
    </cofactor>
</comment>
<gene>
    <name evidence="8" type="ORF">CO088_00815</name>
</gene>
<dbReference type="UniPathway" id="UPA00070"/>
<evidence type="ECO:0000256" key="1">
    <source>
        <dbReference type="ARBA" id="ARBA00001917"/>
    </source>
</evidence>
<organism evidence="8 9">
    <name type="scientific">Candidatus Yonathbacteria bacterium CG_4_9_14_0_8_um_filter_46_47</name>
    <dbReference type="NCBI Taxonomy" id="1975106"/>
    <lineage>
        <taxon>Bacteria</taxon>
        <taxon>Candidatus Yonathiibacteriota</taxon>
    </lineage>
</organism>
<keyword evidence="4" id="KW-0288">FMN</keyword>
<dbReference type="PIRSF" id="PIRSF000164">
    <property type="entry name" value="DHO_oxidase"/>
    <property type="match status" value="1"/>
</dbReference>
<accession>A0A2M8D9J4</accession>
<dbReference type="AlphaFoldDB" id="A0A2M8D9J4"/>
<evidence type="ECO:0000256" key="5">
    <source>
        <dbReference type="ARBA" id="ARBA00022975"/>
    </source>
</evidence>
<dbReference type="InterPro" id="IPR005720">
    <property type="entry name" value="Dihydroorotate_DH_cat"/>
</dbReference>
<protein>
    <recommendedName>
        <fullName evidence="7">Dihydroorotate dehydrogenase catalytic domain-containing protein</fullName>
    </recommendedName>
</protein>
<dbReference type="GO" id="GO:0004152">
    <property type="term" value="F:dihydroorotate dehydrogenase activity"/>
    <property type="evidence" value="ECO:0007669"/>
    <property type="project" value="InterPro"/>
</dbReference>
<evidence type="ECO:0000313" key="9">
    <source>
        <dbReference type="Proteomes" id="UP000229236"/>
    </source>
</evidence>
<comment type="caution">
    <text evidence="8">The sequence shown here is derived from an EMBL/GenBank/DDBJ whole genome shotgun (WGS) entry which is preliminary data.</text>
</comment>
<comment type="pathway">
    <text evidence="2">Pyrimidine metabolism; UMP biosynthesis via de novo pathway.</text>
</comment>
<evidence type="ECO:0000256" key="4">
    <source>
        <dbReference type="ARBA" id="ARBA00022643"/>
    </source>
</evidence>
<dbReference type="GO" id="GO:0005737">
    <property type="term" value="C:cytoplasm"/>
    <property type="evidence" value="ECO:0007669"/>
    <property type="project" value="InterPro"/>
</dbReference>
<name>A0A2M8D9J4_9BACT</name>
<dbReference type="InterPro" id="IPR013785">
    <property type="entry name" value="Aldolase_TIM"/>
</dbReference>
<evidence type="ECO:0000256" key="2">
    <source>
        <dbReference type="ARBA" id="ARBA00004725"/>
    </source>
</evidence>
<evidence type="ECO:0000259" key="7">
    <source>
        <dbReference type="Pfam" id="PF01180"/>
    </source>
</evidence>
<keyword evidence="6" id="KW-0560">Oxidoreductase</keyword>
<evidence type="ECO:0000313" key="8">
    <source>
        <dbReference type="EMBL" id="PJB83803.1"/>
    </source>
</evidence>
<proteinExistence type="predicted"/>
<evidence type="ECO:0000256" key="6">
    <source>
        <dbReference type="ARBA" id="ARBA00023002"/>
    </source>
</evidence>
<dbReference type="EMBL" id="PFTM01000018">
    <property type="protein sequence ID" value="PJB83803.1"/>
    <property type="molecule type" value="Genomic_DNA"/>
</dbReference>
<dbReference type="Pfam" id="PF01180">
    <property type="entry name" value="DHO_dh"/>
    <property type="match status" value="1"/>
</dbReference>
<dbReference type="SUPFAM" id="SSF51395">
    <property type="entry name" value="FMN-linked oxidoreductases"/>
    <property type="match status" value="1"/>
</dbReference>
<feature type="domain" description="Dihydroorotate dehydrogenase catalytic" evidence="7">
    <location>
        <begin position="45"/>
        <end position="275"/>
    </location>
</feature>
<sequence>MTFVAKTTTVDARASAEGANLELDIDLRVREWFPKCIATKFLTVETVNAVGLPGPGLEALLDRGEWQRRVGPFFLSFMSTGKTRAERMNEMRRAVAILEPRLSEFKAPIAWQLNISCPNVGVRQEEHFDEVIEALKIGSALGIPQMVKFSCYGLDPGMVYEVGNDTNCDGICLSNTIPWDSLPDTKKIGAFGSIVSPLRRRGIDADGGYSGPYLRRLNILFLHLLNSIGFKKPINAGGGITHPYHVVDYARAGASSVFIGTVATYRPWRVPAITREAYRAFDGE</sequence>
<reference evidence="9" key="1">
    <citation type="submission" date="2017-09" db="EMBL/GenBank/DDBJ databases">
        <title>Depth-based differentiation of microbial function through sediment-hosted aquifers and enrichment of novel symbionts in the deep terrestrial subsurface.</title>
        <authorList>
            <person name="Probst A.J."/>
            <person name="Ladd B."/>
            <person name="Jarett J.K."/>
            <person name="Geller-Mcgrath D.E."/>
            <person name="Sieber C.M.K."/>
            <person name="Emerson J.B."/>
            <person name="Anantharaman K."/>
            <person name="Thomas B.C."/>
            <person name="Malmstrom R."/>
            <person name="Stieglmeier M."/>
            <person name="Klingl A."/>
            <person name="Woyke T."/>
            <person name="Ryan C.M."/>
            <person name="Banfield J.F."/>
        </authorList>
    </citation>
    <scope>NUCLEOTIDE SEQUENCE [LARGE SCALE GENOMIC DNA]</scope>
</reference>
<dbReference type="GO" id="GO:0044205">
    <property type="term" value="P:'de novo' UMP biosynthetic process"/>
    <property type="evidence" value="ECO:0007669"/>
    <property type="project" value="UniProtKB-UniPathway"/>
</dbReference>
<dbReference type="InterPro" id="IPR012135">
    <property type="entry name" value="Dihydroorotate_DH_1_2"/>
</dbReference>
<dbReference type="Gene3D" id="3.20.20.70">
    <property type="entry name" value="Aldolase class I"/>
    <property type="match status" value="1"/>
</dbReference>
<keyword evidence="5" id="KW-0665">Pyrimidine biosynthesis</keyword>
<evidence type="ECO:0000256" key="3">
    <source>
        <dbReference type="ARBA" id="ARBA00022630"/>
    </source>
</evidence>